<accession>A0ACC8XEQ3</accession>
<organism evidence="1 2">
    <name type="scientific">Candidatus Epulonipiscium fishelsonii</name>
    <dbReference type="NCBI Taxonomy" id="77094"/>
    <lineage>
        <taxon>Bacteria</taxon>
        <taxon>Bacillati</taxon>
        <taxon>Bacillota</taxon>
        <taxon>Clostridia</taxon>
        <taxon>Lachnospirales</taxon>
        <taxon>Lachnospiraceae</taxon>
        <taxon>Candidatus Epulonipiscium</taxon>
    </lineage>
</organism>
<evidence type="ECO:0000313" key="1">
    <source>
        <dbReference type="EMBL" id="ONI41593.1"/>
    </source>
</evidence>
<gene>
    <name evidence="1" type="ORF">AN640_07875</name>
</gene>
<dbReference type="Proteomes" id="UP000188637">
    <property type="component" value="Unassembled WGS sequence"/>
</dbReference>
<name>A0ACC8XEQ3_9FIRM</name>
<reference evidence="1" key="1">
    <citation type="submission" date="2016-08" db="EMBL/GenBank/DDBJ databases">
        <authorList>
            <person name="Ngugi D.K."/>
            <person name="Miyake S."/>
            <person name="Stingl U."/>
        </authorList>
    </citation>
    <scope>NUCLEOTIDE SEQUENCE</scope>
    <source>
        <strain evidence="1">SCG-D08WGA-EpuloA1</strain>
    </source>
</reference>
<keyword evidence="2" id="KW-1185">Reference proteome</keyword>
<evidence type="ECO:0000313" key="2">
    <source>
        <dbReference type="Proteomes" id="UP000188637"/>
    </source>
</evidence>
<dbReference type="EMBL" id="LJHD01000213">
    <property type="protein sequence ID" value="ONI41593.1"/>
    <property type="molecule type" value="Genomic_DNA"/>
</dbReference>
<proteinExistence type="predicted"/>
<comment type="caution">
    <text evidence="1">The sequence shown here is derived from an EMBL/GenBank/DDBJ whole genome shotgun (WGS) entry which is preliminary data.</text>
</comment>
<protein>
    <submittedName>
        <fullName evidence="1">Uncharacterized protein</fullName>
    </submittedName>
</protein>
<sequence>MDFFLQNGRLDLSLLDHNKQKNVQETAKPYLTEEISTVLEKMSIYLEEDAKNTIDDWDEKINIQPSKQIKKEINLQVPQSSKKEINLRAPQSSKKEINLQAPQSSKKEINLQAPQSSKKEIPNIPDENEPKPTELESAKTKRKNKENSKNDLELKQSLIGRIVTKDIVVKGICVVAKNEIVDWDIIEESDEGGFLIKLLINSEKIPS</sequence>